<dbReference type="OrthoDB" id="10254570at2759"/>
<protein>
    <submittedName>
        <fullName evidence="1">Uncharacterized protein</fullName>
    </submittedName>
</protein>
<reference evidence="1" key="1">
    <citation type="journal article" date="2020" name="bioRxiv">
        <title>Hybrid origin of Populus tomentosa Carr. identified through genome sequencing and phylogenomic analysis.</title>
        <authorList>
            <person name="An X."/>
            <person name="Gao K."/>
            <person name="Chen Z."/>
            <person name="Li J."/>
            <person name="Yang X."/>
            <person name="Yang X."/>
            <person name="Zhou J."/>
            <person name="Guo T."/>
            <person name="Zhao T."/>
            <person name="Huang S."/>
            <person name="Miao D."/>
            <person name="Khan W.U."/>
            <person name="Rao P."/>
            <person name="Ye M."/>
            <person name="Lei B."/>
            <person name="Liao W."/>
            <person name="Wang J."/>
            <person name="Ji L."/>
            <person name="Li Y."/>
            <person name="Guo B."/>
            <person name="Mustafa N.S."/>
            <person name="Li S."/>
            <person name="Yun Q."/>
            <person name="Keller S.R."/>
            <person name="Mao J."/>
            <person name="Zhang R."/>
            <person name="Strauss S.H."/>
        </authorList>
    </citation>
    <scope>NUCLEOTIDE SEQUENCE</scope>
    <source>
        <strain evidence="1">GM15</strain>
        <tissue evidence="1">Leaf</tissue>
    </source>
</reference>
<name>A0A8X8AL75_POPTO</name>
<organism evidence="1 2">
    <name type="scientific">Populus tomentosa</name>
    <name type="common">Chinese white poplar</name>
    <dbReference type="NCBI Taxonomy" id="118781"/>
    <lineage>
        <taxon>Eukaryota</taxon>
        <taxon>Viridiplantae</taxon>
        <taxon>Streptophyta</taxon>
        <taxon>Embryophyta</taxon>
        <taxon>Tracheophyta</taxon>
        <taxon>Spermatophyta</taxon>
        <taxon>Magnoliopsida</taxon>
        <taxon>eudicotyledons</taxon>
        <taxon>Gunneridae</taxon>
        <taxon>Pentapetalae</taxon>
        <taxon>rosids</taxon>
        <taxon>fabids</taxon>
        <taxon>Malpighiales</taxon>
        <taxon>Salicaceae</taxon>
        <taxon>Saliceae</taxon>
        <taxon>Populus</taxon>
    </lineage>
</organism>
<proteinExistence type="predicted"/>
<gene>
    <name evidence="1" type="ORF">POTOM_000465</name>
</gene>
<accession>A0A8X8AL75</accession>
<evidence type="ECO:0000313" key="2">
    <source>
        <dbReference type="Proteomes" id="UP000886885"/>
    </source>
</evidence>
<dbReference type="AlphaFoldDB" id="A0A8X8AL75"/>
<comment type="caution">
    <text evidence="1">The sequence shown here is derived from an EMBL/GenBank/DDBJ whole genome shotgun (WGS) entry which is preliminary data.</text>
</comment>
<evidence type="ECO:0000313" key="1">
    <source>
        <dbReference type="EMBL" id="KAG6791348.1"/>
    </source>
</evidence>
<sequence length="103" mass="11502">MSHSVYRIKEIPELFIIGRPDVTIVAIRSNDLDIFEVNDIMISNMLASECIAETQQHSYLCYPSTRTSFEDFLRDLRESVRTGCSCWLFGGGGEGSSVMASSV</sequence>
<dbReference type="Proteomes" id="UP000886885">
    <property type="component" value="Chromosome 1A"/>
</dbReference>
<keyword evidence="2" id="KW-1185">Reference proteome</keyword>
<dbReference type="EMBL" id="JAAWWB010000001">
    <property type="protein sequence ID" value="KAG6791348.1"/>
    <property type="molecule type" value="Genomic_DNA"/>
</dbReference>